<comment type="caution">
    <text evidence="4">The sequence shown here is derived from an EMBL/GenBank/DDBJ whole genome shotgun (WGS) entry which is preliminary data.</text>
</comment>
<evidence type="ECO:0000256" key="1">
    <source>
        <dbReference type="SAM" id="MobiDB-lite"/>
    </source>
</evidence>
<keyword evidence="5" id="KW-1185">Reference proteome</keyword>
<dbReference type="RefSeq" id="WP_189984924.1">
    <property type="nucleotide sequence ID" value="NZ_BNBF01000019.1"/>
</dbReference>
<feature type="compositionally biased region" description="Basic and acidic residues" evidence="1">
    <location>
        <begin position="159"/>
        <end position="173"/>
    </location>
</feature>
<evidence type="ECO:0000313" key="5">
    <source>
        <dbReference type="Proteomes" id="UP000619355"/>
    </source>
</evidence>
<feature type="region of interest" description="Disordered" evidence="1">
    <location>
        <begin position="134"/>
        <end position="173"/>
    </location>
</feature>
<keyword evidence="2" id="KW-0472">Membrane</keyword>
<keyword evidence="2" id="KW-1133">Transmembrane helix</keyword>
<keyword evidence="2" id="KW-0812">Transmembrane</keyword>
<evidence type="ECO:0000256" key="2">
    <source>
        <dbReference type="SAM" id="Phobius"/>
    </source>
</evidence>
<dbReference type="Pfam" id="PF12089">
    <property type="entry name" value="DUF3566"/>
    <property type="match status" value="1"/>
</dbReference>
<dbReference type="EMBL" id="BNBF01000019">
    <property type="protein sequence ID" value="GHG64246.1"/>
    <property type="molecule type" value="Genomic_DNA"/>
</dbReference>
<dbReference type="AlphaFoldDB" id="A0A919F0H5"/>
<evidence type="ECO:0000259" key="3">
    <source>
        <dbReference type="Pfam" id="PF12089"/>
    </source>
</evidence>
<reference evidence="5" key="1">
    <citation type="journal article" date="2019" name="Int. J. Syst. Evol. Microbiol.">
        <title>The Global Catalogue of Microorganisms (GCM) 10K type strain sequencing project: providing services to taxonomists for standard genome sequencing and annotation.</title>
        <authorList>
            <consortium name="The Broad Institute Genomics Platform"/>
            <consortium name="The Broad Institute Genome Sequencing Center for Infectious Disease"/>
            <person name="Wu L."/>
            <person name="Ma J."/>
        </authorList>
    </citation>
    <scope>NUCLEOTIDE SEQUENCE [LARGE SCALE GENOMIC DNA]</scope>
    <source>
        <strain evidence="5">JCM 4253</strain>
    </source>
</reference>
<evidence type="ECO:0000313" key="4">
    <source>
        <dbReference type="EMBL" id="GHG64246.1"/>
    </source>
</evidence>
<accession>A0A919F0H5</accession>
<feature type="domain" description="DUF3566" evidence="3">
    <location>
        <begin position="49"/>
        <end position="93"/>
    </location>
</feature>
<feature type="transmembrane region" description="Helical" evidence="2">
    <location>
        <begin position="16"/>
        <end position="40"/>
    </location>
</feature>
<feature type="transmembrane region" description="Helical" evidence="2">
    <location>
        <begin position="52"/>
        <end position="77"/>
    </location>
</feature>
<dbReference type="Proteomes" id="UP000619355">
    <property type="component" value="Unassembled WGS sequence"/>
</dbReference>
<organism evidence="4 5">
    <name type="scientific">Streptomyces capoamus</name>
    <dbReference type="NCBI Taxonomy" id="68183"/>
    <lineage>
        <taxon>Bacteria</taxon>
        <taxon>Bacillati</taxon>
        <taxon>Actinomycetota</taxon>
        <taxon>Actinomycetes</taxon>
        <taxon>Kitasatosporales</taxon>
        <taxon>Streptomycetaceae</taxon>
        <taxon>Streptomyces</taxon>
    </lineage>
</organism>
<protein>
    <recommendedName>
        <fullName evidence="3">DUF3566 domain-containing protein</fullName>
    </recommendedName>
</protein>
<proteinExistence type="predicted"/>
<gene>
    <name evidence="4" type="ORF">GCM10018980_55390</name>
</gene>
<sequence length="173" mass="18872">MRIVETNPWSVTVTSFLFLGALGMCALGSVLTASVILDILVPGAWPTPSETLFLGIVIVTLEVFLGTGLACLCSLMYNYTAQFSGGVEVALTDDLSEPTPVAQALHLMKWLHVRAWQRLYTRLPVDFSHTKRLGLQLPPGRPERKAQRSGPAETAADTSRYERQRSASDPGGR</sequence>
<name>A0A919F0H5_9ACTN</name>
<dbReference type="InterPro" id="IPR021949">
    <property type="entry name" value="DUF3566_TM"/>
</dbReference>